<dbReference type="PANTHER" id="PTHR43547:SF2">
    <property type="entry name" value="HYBRID SIGNAL TRANSDUCTION HISTIDINE KINASE C"/>
    <property type="match status" value="1"/>
</dbReference>
<dbReference type="SUPFAM" id="SSF55874">
    <property type="entry name" value="ATPase domain of HSP90 chaperone/DNA topoisomerase II/histidine kinase"/>
    <property type="match status" value="1"/>
</dbReference>
<evidence type="ECO:0000256" key="3">
    <source>
        <dbReference type="ARBA" id="ARBA00022553"/>
    </source>
</evidence>
<dbReference type="Gene3D" id="3.30.565.10">
    <property type="entry name" value="Histidine kinase-like ATPase, C-terminal domain"/>
    <property type="match status" value="1"/>
</dbReference>
<dbReference type="SUPFAM" id="SSF47384">
    <property type="entry name" value="Homodimeric domain of signal transducing histidine kinase"/>
    <property type="match status" value="1"/>
</dbReference>
<dbReference type="Pfam" id="PF13185">
    <property type="entry name" value="GAF_2"/>
    <property type="match status" value="1"/>
</dbReference>
<dbReference type="PANTHER" id="PTHR43547">
    <property type="entry name" value="TWO-COMPONENT HISTIDINE KINASE"/>
    <property type="match status" value="1"/>
</dbReference>
<accession>A0ABT5DSN4</accession>
<dbReference type="Proteomes" id="UP001221686">
    <property type="component" value="Unassembled WGS sequence"/>
</dbReference>
<sequence>MASSTGFLDRHGDEILKTWASEASRAASARGLSDVELKNLMPVCLAALTGGADWKVLMRHIESHLSDRIRWGFEVGEAVEEFAILERCISSCAAMAPADERPSPDELARIFIALQSIMVRTTDSFQVHMQLDEQQEKRFLRQLRTLADQALHAPGAPLGEHLKEMLAVIMEAMAAQCAALFLYDPRSELLVTQAAVGLAEDDLQEIMTSLDPATVTGLMAASAEPVAIDDVATTELVVSDALRRSGIHSLLGVRLPQRDRIRGVMYVGTRVQGPFSTRELRRIEALGEGMTLHLENGHLHAELRLRIDELEAERALRERFTAILAHDLRGPLASAKMSAQILVRLGDRAARPDIVARIDRNLERVDLMIRDLLDVSRMEAGQRLPLNIAACDLREVAEDVVQDLEAQHGPRFVIEAEGDVRGMWSRDELRRALWNLIVNALKYGRADTQVAIRLARRGDDVRVSVHNFGDPIPDEHREHIFDVFSQRRRAPKAEESWGLGLAFVRACAEAHGGSVEVESAAGVGTTFTVTLPLDARPSQK</sequence>
<dbReference type="GO" id="GO:0016301">
    <property type="term" value="F:kinase activity"/>
    <property type="evidence" value="ECO:0007669"/>
    <property type="project" value="UniProtKB-KW"/>
</dbReference>
<evidence type="ECO:0000259" key="4">
    <source>
        <dbReference type="PROSITE" id="PS50109"/>
    </source>
</evidence>
<dbReference type="Gene3D" id="1.10.287.130">
    <property type="match status" value="1"/>
</dbReference>
<organism evidence="5 6">
    <name type="scientific">Nannocystis bainbridge</name>
    <dbReference type="NCBI Taxonomy" id="2995303"/>
    <lineage>
        <taxon>Bacteria</taxon>
        <taxon>Pseudomonadati</taxon>
        <taxon>Myxococcota</taxon>
        <taxon>Polyangia</taxon>
        <taxon>Nannocystales</taxon>
        <taxon>Nannocystaceae</taxon>
        <taxon>Nannocystis</taxon>
    </lineage>
</organism>
<keyword evidence="5" id="KW-0418">Kinase</keyword>
<dbReference type="EMBL" id="JAQNDL010000001">
    <property type="protein sequence ID" value="MDC0716647.1"/>
    <property type="molecule type" value="Genomic_DNA"/>
</dbReference>
<keyword evidence="3" id="KW-0597">Phosphoprotein</keyword>
<dbReference type="InterPro" id="IPR004358">
    <property type="entry name" value="Sig_transdc_His_kin-like_C"/>
</dbReference>
<keyword evidence="6" id="KW-1185">Reference proteome</keyword>
<dbReference type="SMART" id="SM00388">
    <property type="entry name" value="HisKA"/>
    <property type="match status" value="1"/>
</dbReference>
<dbReference type="InterPro" id="IPR036890">
    <property type="entry name" value="HATPase_C_sf"/>
</dbReference>
<dbReference type="RefSeq" id="WP_272085138.1">
    <property type="nucleotide sequence ID" value="NZ_JAQNDL010000001.1"/>
</dbReference>
<dbReference type="InterPro" id="IPR003594">
    <property type="entry name" value="HATPase_dom"/>
</dbReference>
<dbReference type="PRINTS" id="PR00344">
    <property type="entry name" value="BCTRLSENSOR"/>
</dbReference>
<keyword evidence="5" id="KW-0808">Transferase</keyword>
<dbReference type="InterPro" id="IPR029016">
    <property type="entry name" value="GAF-like_dom_sf"/>
</dbReference>
<evidence type="ECO:0000256" key="2">
    <source>
        <dbReference type="ARBA" id="ARBA00012438"/>
    </source>
</evidence>
<dbReference type="SMART" id="SM00387">
    <property type="entry name" value="HATPase_c"/>
    <property type="match status" value="1"/>
</dbReference>
<evidence type="ECO:0000313" key="6">
    <source>
        <dbReference type="Proteomes" id="UP001221686"/>
    </source>
</evidence>
<evidence type="ECO:0000256" key="1">
    <source>
        <dbReference type="ARBA" id="ARBA00000085"/>
    </source>
</evidence>
<comment type="caution">
    <text evidence="5">The sequence shown here is derived from an EMBL/GenBank/DDBJ whole genome shotgun (WGS) entry which is preliminary data.</text>
</comment>
<name>A0ABT5DSN4_9BACT</name>
<protein>
    <recommendedName>
        <fullName evidence="2">histidine kinase</fullName>
        <ecNumber evidence="2">2.7.13.3</ecNumber>
    </recommendedName>
</protein>
<dbReference type="CDD" id="cd00075">
    <property type="entry name" value="HATPase"/>
    <property type="match status" value="1"/>
</dbReference>
<proteinExistence type="predicted"/>
<dbReference type="SMART" id="SM00065">
    <property type="entry name" value="GAF"/>
    <property type="match status" value="1"/>
</dbReference>
<dbReference type="PROSITE" id="PS50109">
    <property type="entry name" value="HIS_KIN"/>
    <property type="match status" value="1"/>
</dbReference>
<dbReference type="InterPro" id="IPR003661">
    <property type="entry name" value="HisK_dim/P_dom"/>
</dbReference>
<dbReference type="Pfam" id="PF02518">
    <property type="entry name" value="HATPase_c"/>
    <property type="match status" value="1"/>
</dbReference>
<dbReference type="InterPro" id="IPR005467">
    <property type="entry name" value="His_kinase_dom"/>
</dbReference>
<dbReference type="SUPFAM" id="SSF55781">
    <property type="entry name" value="GAF domain-like"/>
    <property type="match status" value="1"/>
</dbReference>
<dbReference type="EC" id="2.7.13.3" evidence="2"/>
<dbReference type="InterPro" id="IPR003018">
    <property type="entry name" value="GAF"/>
</dbReference>
<evidence type="ECO:0000313" key="5">
    <source>
        <dbReference type="EMBL" id="MDC0716647.1"/>
    </source>
</evidence>
<dbReference type="CDD" id="cd00082">
    <property type="entry name" value="HisKA"/>
    <property type="match status" value="1"/>
</dbReference>
<gene>
    <name evidence="5" type="ORF">POL25_07075</name>
</gene>
<dbReference type="Pfam" id="PF00512">
    <property type="entry name" value="HisKA"/>
    <property type="match status" value="1"/>
</dbReference>
<dbReference type="InterPro" id="IPR036097">
    <property type="entry name" value="HisK_dim/P_sf"/>
</dbReference>
<dbReference type="Gene3D" id="3.30.450.40">
    <property type="match status" value="1"/>
</dbReference>
<comment type="catalytic activity">
    <reaction evidence="1">
        <text>ATP + protein L-histidine = ADP + protein N-phospho-L-histidine.</text>
        <dbReference type="EC" id="2.7.13.3"/>
    </reaction>
</comment>
<reference evidence="5 6" key="1">
    <citation type="submission" date="2022-11" db="EMBL/GenBank/DDBJ databases">
        <title>Minimal conservation of predation-associated metabolite biosynthetic gene clusters underscores biosynthetic potential of Myxococcota including descriptions for ten novel species: Archangium lansinium sp. nov., Myxococcus landrumus sp. nov., Nannocystis bai.</title>
        <authorList>
            <person name="Ahearne A."/>
            <person name="Stevens C."/>
            <person name="Dowd S."/>
        </authorList>
    </citation>
    <scope>NUCLEOTIDE SEQUENCE [LARGE SCALE GENOMIC DNA]</scope>
    <source>
        <strain evidence="5 6">BB15-2</strain>
    </source>
</reference>
<feature type="domain" description="Histidine kinase" evidence="4">
    <location>
        <begin position="323"/>
        <end position="535"/>
    </location>
</feature>